<keyword evidence="4" id="KW-1185">Reference proteome</keyword>
<proteinExistence type="predicted"/>
<protein>
    <submittedName>
        <fullName evidence="3">Uncharacterized protein</fullName>
    </submittedName>
</protein>
<feature type="compositionally biased region" description="Low complexity" evidence="2">
    <location>
        <begin position="9"/>
        <end position="18"/>
    </location>
</feature>
<dbReference type="Proteomes" id="UP000821853">
    <property type="component" value="Chromosome 9"/>
</dbReference>
<keyword evidence="1" id="KW-0175">Coiled coil</keyword>
<dbReference type="OrthoDB" id="6503614at2759"/>
<accession>A0A9J6GZN5</accession>
<organism evidence="3 4">
    <name type="scientific">Haemaphysalis longicornis</name>
    <name type="common">Bush tick</name>
    <dbReference type="NCBI Taxonomy" id="44386"/>
    <lineage>
        <taxon>Eukaryota</taxon>
        <taxon>Metazoa</taxon>
        <taxon>Ecdysozoa</taxon>
        <taxon>Arthropoda</taxon>
        <taxon>Chelicerata</taxon>
        <taxon>Arachnida</taxon>
        <taxon>Acari</taxon>
        <taxon>Parasitiformes</taxon>
        <taxon>Ixodida</taxon>
        <taxon>Ixodoidea</taxon>
        <taxon>Ixodidae</taxon>
        <taxon>Haemaphysalinae</taxon>
        <taxon>Haemaphysalis</taxon>
    </lineage>
</organism>
<feature type="region of interest" description="Disordered" evidence="2">
    <location>
        <begin position="1"/>
        <end position="58"/>
    </location>
</feature>
<feature type="region of interest" description="Disordered" evidence="2">
    <location>
        <begin position="936"/>
        <end position="1041"/>
    </location>
</feature>
<name>A0A9J6GZN5_HAELO</name>
<feature type="region of interest" description="Disordered" evidence="2">
    <location>
        <begin position="694"/>
        <end position="745"/>
    </location>
</feature>
<comment type="caution">
    <text evidence="3">The sequence shown here is derived from an EMBL/GenBank/DDBJ whole genome shotgun (WGS) entry which is preliminary data.</text>
</comment>
<feature type="coiled-coil region" evidence="1">
    <location>
        <begin position="298"/>
        <end position="347"/>
    </location>
</feature>
<feature type="compositionally biased region" description="Pro residues" evidence="2">
    <location>
        <begin position="33"/>
        <end position="49"/>
    </location>
</feature>
<evidence type="ECO:0000313" key="3">
    <source>
        <dbReference type="EMBL" id="KAH9380898.1"/>
    </source>
</evidence>
<evidence type="ECO:0000256" key="2">
    <source>
        <dbReference type="SAM" id="MobiDB-lite"/>
    </source>
</evidence>
<gene>
    <name evidence="3" type="ORF">HPB48_008441</name>
</gene>
<sequence>MPPKKPAVGRSSPALAGRGRAGGRGRSPGRASPRPPAPPSPRAQDMPPPTEKDMERKKLRDIMDRKVLVWDRMMDTGKEEERRLGLETFKRLSEDELALATKNLSKDKLKQFIDLKIHYFDQLANARNQDKRVEGLRRFAKVGDDELNLAKMMGPHDSLEDMVITRNELDKKEELRKAEERKKQELLDQIKKQQELPRVTVSLTDMNMTPQMLAKQQLLRLAEIEKAATDNVAQVAYGMPHPDVLAQQQFLAAAAAGPPLFPMPPMSPLPPMIPGPFFLPAGGLQTPQSGFGAVSMDLDNKMRLLSQLETTRAALQCQPVGSRTSIAEEIKTNLRKLNQLKMRLIDEILGDGGSPPEVINTFHHVRKGDRSKKDRKVIVEFVGPGGQISDLDIGKELGNECGKKDGDKKKTIVLEHGFTGAIRSPSNLTCPVHGCPAYQQCMAYGCAASAPTGSVSHTMCMAQGACSQPLLNCPFALDVKPEVLWERKELKTYAEKSTMMDPPEALKYMDAAVMSGDQRVVKETYTNYVCDEPMYSPPAGYQVMQPNYVPVVPVAMLQQGLMETRVRPQHEIGISAVPMEDDIEYVARPVSCPPVISKTTVVVNTAAANETAPAPPSPQPSVTVVSVPASPAPQIATQQVMTQAGPQAMQQAVVVQQSSSSSGGDMTGKRAFHASMLRLARSIDDLYDTLSAPRRSRMRRRSRSRSYDDDDFDDDYGGYERPVRRRRRSSRRRRSRSRSRGVRDDWGDYDLDDEDDLDDTTLGTRRRMPEHDELPSLWKWLCRSLCNITEGYESQRMRGDPRVLHMGNRVRELIQNVLQVSREVIAARRAIQESGLQGDDYMRNMFRAESKLWELIDLEAQLADELALYRQNDFGTNDQHFQGLANAEGKIRRLIGVETQLAQKIGNWRKTNAKQFPTPSKTTIYTTLSRIPSLPTLFRRSSTSASPTTTMGSTTGSTTGSSPSTATATPTTATGSTTASTSSSAGSKASSKKKKKKKKKRSSKKKKKRKKKSSKKKKRKKSRSSKSKRRKKKRKRKKKKK</sequence>
<evidence type="ECO:0000313" key="4">
    <source>
        <dbReference type="Proteomes" id="UP000821853"/>
    </source>
</evidence>
<feature type="coiled-coil region" evidence="1">
    <location>
        <begin position="162"/>
        <end position="196"/>
    </location>
</feature>
<dbReference type="EMBL" id="JABSTR010000011">
    <property type="protein sequence ID" value="KAH9380898.1"/>
    <property type="molecule type" value="Genomic_DNA"/>
</dbReference>
<feature type="compositionally biased region" description="Low complexity" evidence="2">
    <location>
        <begin position="939"/>
        <end position="989"/>
    </location>
</feature>
<dbReference type="AlphaFoldDB" id="A0A9J6GZN5"/>
<reference evidence="3 4" key="1">
    <citation type="journal article" date="2020" name="Cell">
        <title>Large-Scale Comparative Analyses of Tick Genomes Elucidate Their Genetic Diversity and Vector Capacities.</title>
        <authorList>
            <consortium name="Tick Genome and Microbiome Consortium (TIGMIC)"/>
            <person name="Jia N."/>
            <person name="Wang J."/>
            <person name="Shi W."/>
            <person name="Du L."/>
            <person name="Sun Y."/>
            <person name="Zhan W."/>
            <person name="Jiang J.F."/>
            <person name="Wang Q."/>
            <person name="Zhang B."/>
            <person name="Ji P."/>
            <person name="Bell-Sakyi L."/>
            <person name="Cui X.M."/>
            <person name="Yuan T.T."/>
            <person name="Jiang B.G."/>
            <person name="Yang W.F."/>
            <person name="Lam T.T."/>
            <person name="Chang Q.C."/>
            <person name="Ding S.J."/>
            <person name="Wang X.J."/>
            <person name="Zhu J.G."/>
            <person name="Ruan X.D."/>
            <person name="Zhao L."/>
            <person name="Wei J.T."/>
            <person name="Ye R.Z."/>
            <person name="Que T.C."/>
            <person name="Du C.H."/>
            <person name="Zhou Y.H."/>
            <person name="Cheng J.X."/>
            <person name="Dai P.F."/>
            <person name="Guo W.B."/>
            <person name="Han X.H."/>
            <person name="Huang E.J."/>
            <person name="Li L.F."/>
            <person name="Wei W."/>
            <person name="Gao Y.C."/>
            <person name="Liu J.Z."/>
            <person name="Shao H.Z."/>
            <person name="Wang X."/>
            <person name="Wang C.C."/>
            <person name="Yang T.C."/>
            <person name="Huo Q.B."/>
            <person name="Li W."/>
            <person name="Chen H.Y."/>
            <person name="Chen S.E."/>
            <person name="Zhou L.G."/>
            <person name="Ni X.B."/>
            <person name="Tian J.H."/>
            <person name="Sheng Y."/>
            <person name="Liu T."/>
            <person name="Pan Y.S."/>
            <person name="Xia L.Y."/>
            <person name="Li J."/>
            <person name="Zhao F."/>
            <person name="Cao W.C."/>
        </authorList>
    </citation>
    <scope>NUCLEOTIDE SEQUENCE [LARGE SCALE GENOMIC DNA]</scope>
    <source>
        <strain evidence="3">HaeL-2018</strain>
    </source>
</reference>
<evidence type="ECO:0000256" key="1">
    <source>
        <dbReference type="SAM" id="Coils"/>
    </source>
</evidence>
<feature type="compositionally biased region" description="Acidic residues" evidence="2">
    <location>
        <begin position="708"/>
        <end position="717"/>
    </location>
</feature>
<feature type="compositionally biased region" description="Basic residues" evidence="2">
    <location>
        <begin position="723"/>
        <end position="740"/>
    </location>
</feature>
<feature type="compositionally biased region" description="Basic residues" evidence="2">
    <location>
        <begin position="694"/>
        <end position="704"/>
    </location>
</feature>
<feature type="compositionally biased region" description="Basic residues" evidence="2">
    <location>
        <begin position="990"/>
        <end position="1041"/>
    </location>
</feature>
<dbReference type="VEuPathDB" id="VectorBase:HLOH_056459"/>